<feature type="region of interest" description="Disordered" evidence="1">
    <location>
        <begin position="16"/>
        <end position="58"/>
    </location>
</feature>
<accession>A0AAV4JMT9</accession>
<feature type="region of interest" description="Disordered" evidence="1">
    <location>
        <begin position="371"/>
        <end position="497"/>
    </location>
</feature>
<feature type="compositionally biased region" description="Basic and acidic residues" evidence="1">
    <location>
        <begin position="556"/>
        <end position="568"/>
    </location>
</feature>
<feature type="region of interest" description="Disordered" evidence="1">
    <location>
        <begin position="825"/>
        <end position="848"/>
    </location>
</feature>
<sequence length="922" mass="103482">MLPIAILPAGANRESAAWRVSQVSSSKPEGGSRHSVSRFRTLPVGLQRQSSSKPRESIRVWATPDETRKTDRLTVTSVNPAAQTERQDAGSRFSIVPLQVMSRAADNSFTMSARASSRKSNNTSRRSTNLMGTEHPVYYVTADGQLAQVVNKDQPTQDTDCMCEREKTTANKDTETEQTWSGRIKLNEKTDQATNTDEKDVSYKKETQAYGEDGDTRKYINKSRPNIERAPTRTLQISEENDGKRWMHRTEPFGEETQTVSSGDFKSPYSNQGPPCHVCPYNTRKAKNYHEDNATERLRDKAGRKDIVPPSELDYVLSSRAKDVRPSSAKGPYQKLTEAALKEFQFQQVQKYLAENGIVYYKPRLRSSSANFQNKEERGDKHTCCEASPEKVAETEPENSNVYMSRQKSFHQSVDINNDLSSSEEKETALYDRDRRNKSEKNAMNRSSQKKSARFSKENSFREIESLSDSQERERSLGEPEIQESVSKADTLAGSSTDPFEEWCRAKYCSRPCRDKTRPCSSQRSGKRSGDDPALGKQNPDRGSRIKPTIELSVRGSKDIENLHRFETPKYVLSRQDPTTESVGGLKTQDPSTATPSVKDERSDSDRVEFLSDTAALDARPHPGPGRDKERPEQIPNKTQQPRSADPIASSGPLNNRQTEGGVVEPTTTSTMQDSQPSPPPPPGDSSWDPVCKSSTGACKRPRSYFYRKYLLSKQTPRKPQRLKPVVPHRKLQKKLEPEPVEDQPEQEQDRDSVSTFQEHLNETAQSISKQPTQDASSKQNKKKPLRVRISSKDQTQMIYDWQLRSSPKQRRADLYKKYFKVRQAPGEESADADAEDNDMANNSSGNTITALTDKHKTTGLTLFSLQCSSITTNHSTLNVSIDGLEKNGIDSSLLSVTARHASPSSVPVHSVIFCFAYSPSF</sequence>
<feature type="region of interest" description="Disordered" evidence="1">
    <location>
        <begin position="110"/>
        <end position="129"/>
    </location>
</feature>
<evidence type="ECO:0000313" key="3">
    <source>
        <dbReference type="Proteomes" id="UP000762676"/>
    </source>
</evidence>
<dbReference type="AlphaFoldDB" id="A0AAV4JMT9"/>
<keyword evidence="3" id="KW-1185">Reference proteome</keyword>
<feature type="compositionally biased region" description="Basic and acidic residues" evidence="1">
    <location>
        <begin position="598"/>
        <end position="610"/>
    </location>
</feature>
<feature type="compositionally biased region" description="Basic and acidic residues" evidence="1">
    <location>
        <begin position="455"/>
        <end position="478"/>
    </location>
</feature>
<feature type="compositionally biased region" description="Basic and acidic residues" evidence="1">
    <location>
        <begin position="185"/>
        <end position="200"/>
    </location>
</feature>
<evidence type="ECO:0000313" key="2">
    <source>
        <dbReference type="EMBL" id="GFS23590.1"/>
    </source>
</evidence>
<gene>
    <name evidence="2" type="ORF">ElyMa_006981400</name>
</gene>
<feature type="compositionally biased region" description="Low complexity" evidence="1">
    <location>
        <begin position="112"/>
        <end position="129"/>
    </location>
</feature>
<feature type="compositionally biased region" description="Polar residues" evidence="1">
    <location>
        <begin position="484"/>
        <end position="497"/>
    </location>
</feature>
<proteinExistence type="predicted"/>
<protein>
    <submittedName>
        <fullName evidence="2">Uncharacterized protein</fullName>
    </submittedName>
</protein>
<feature type="region of interest" description="Disordered" evidence="1">
    <location>
        <begin position="512"/>
        <end position="790"/>
    </location>
</feature>
<feature type="compositionally biased region" description="Basic and acidic residues" evidence="1">
    <location>
        <begin position="619"/>
        <end position="633"/>
    </location>
</feature>
<feature type="compositionally biased region" description="Low complexity" evidence="1">
    <location>
        <begin position="666"/>
        <end position="676"/>
    </location>
</feature>
<evidence type="ECO:0000256" key="1">
    <source>
        <dbReference type="SAM" id="MobiDB-lite"/>
    </source>
</evidence>
<feature type="region of interest" description="Disordered" evidence="1">
    <location>
        <begin position="168"/>
        <end position="200"/>
    </location>
</feature>
<feature type="compositionally biased region" description="Polar residues" evidence="1">
    <location>
        <begin position="754"/>
        <end position="779"/>
    </location>
</feature>
<feature type="compositionally biased region" description="Acidic residues" evidence="1">
    <location>
        <begin position="829"/>
        <end position="839"/>
    </location>
</feature>
<dbReference type="Proteomes" id="UP000762676">
    <property type="component" value="Unassembled WGS sequence"/>
</dbReference>
<feature type="compositionally biased region" description="Basic residues" evidence="1">
    <location>
        <begin position="716"/>
        <end position="733"/>
    </location>
</feature>
<feature type="compositionally biased region" description="Basic and acidic residues" evidence="1">
    <location>
        <begin position="423"/>
        <end position="443"/>
    </location>
</feature>
<dbReference type="EMBL" id="BMAT01013947">
    <property type="protein sequence ID" value="GFS23590.1"/>
    <property type="molecule type" value="Genomic_DNA"/>
</dbReference>
<organism evidence="2 3">
    <name type="scientific">Elysia marginata</name>
    <dbReference type="NCBI Taxonomy" id="1093978"/>
    <lineage>
        <taxon>Eukaryota</taxon>
        <taxon>Metazoa</taxon>
        <taxon>Spiralia</taxon>
        <taxon>Lophotrochozoa</taxon>
        <taxon>Mollusca</taxon>
        <taxon>Gastropoda</taxon>
        <taxon>Heterobranchia</taxon>
        <taxon>Euthyneura</taxon>
        <taxon>Panpulmonata</taxon>
        <taxon>Sacoglossa</taxon>
        <taxon>Placobranchoidea</taxon>
        <taxon>Plakobranchidae</taxon>
        <taxon>Elysia</taxon>
    </lineage>
</organism>
<name>A0AAV4JMT9_9GAST</name>
<comment type="caution">
    <text evidence="2">The sequence shown here is derived from an EMBL/GenBank/DDBJ whole genome shotgun (WGS) entry which is preliminary data.</text>
</comment>
<reference evidence="2 3" key="1">
    <citation type="journal article" date="2021" name="Elife">
        <title>Chloroplast acquisition without the gene transfer in kleptoplastic sea slugs, Plakobranchus ocellatus.</title>
        <authorList>
            <person name="Maeda T."/>
            <person name="Takahashi S."/>
            <person name="Yoshida T."/>
            <person name="Shimamura S."/>
            <person name="Takaki Y."/>
            <person name="Nagai Y."/>
            <person name="Toyoda A."/>
            <person name="Suzuki Y."/>
            <person name="Arimoto A."/>
            <person name="Ishii H."/>
            <person name="Satoh N."/>
            <person name="Nishiyama T."/>
            <person name="Hasebe M."/>
            <person name="Maruyama T."/>
            <person name="Minagawa J."/>
            <person name="Obokata J."/>
            <person name="Shigenobu S."/>
        </authorList>
    </citation>
    <scope>NUCLEOTIDE SEQUENCE [LARGE SCALE GENOMIC DNA]</scope>
</reference>
<feature type="compositionally biased region" description="Polar residues" evidence="1">
    <location>
        <begin position="398"/>
        <end position="421"/>
    </location>
</feature>
<feature type="compositionally biased region" description="Basic and acidic residues" evidence="1">
    <location>
        <begin position="374"/>
        <end position="394"/>
    </location>
</feature>